<organism evidence="2 3">
    <name type="scientific">Phytophthora aleatoria</name>
    <dbReference type="NCBI Taxonomy" id="2496075"/>
    <lineage>
        <taxon>Eukaryota</taxon>
        <taxon>Sar</taxon>
        <taxon>Stramenopiles</taxon>
        <taxon>Oomycota</taxon>
        <taxon>Peronosporomycetes</taxon>
        <taxon>Peronosporales</taxon>
        <taxon>Peronosporaceae</taxon>
        <taxon>Phytophthora</taxon>
    </lineage>
</organism>
<feature type="region of interest" description="Disordered" evidence="1">
    <location>
        <begin position="1"/>
        <end position="20"/>
    </location>
</feature>
<keyword evidence="3" id="KW-1185">Reference proteome</keyword>
<dbReference type="EMBL" id="JAENGY010001026">
    <property type="protein sequence ID" value="KAG6953419.1"/>
    <property type="molecule type" value="Genomic_DNA"/>
</dbReference>
<reference evidence="2" key="1">
    <citation type="submission" date="2021-01" db="EMBL/GenBank/DDBJ databases">
        <title>Phytophthora aleatoria, a newly-described species from Pinus radiata is distinct from Phytophthora cactorum isolates based on comparative genomics.</title>
        <authorList>
            <person name="Mcdougal R."/>
            <person name="Panda P."/>
            <person name="Williams N."/>
            <person name="Studholme D.J."/>
        </authorList>
    </citation>
    <scope>NUCLEOTIDE SEQUENCE</scope>
    <source>
        <strain evidence="2">NZFS 4037</strain>
    </source>
</reference>
<dbReference type="AlphaFoldDB" id="A0A8J5IMR4"/>
<evidence type="ECO:0000313" key="3">
    <source>
        <dbReference type="Proteomes" id="UP000709295"/>
    </source>
</evidence>
<protein>
    <submittedName>
        <fullName evidence="2">Uncharacterized protein</fullName>
    </submittedName>
</protein>
<accession>A0A8J5IMR4</accession>
<evidence type="ECO:0000313" key="2">
    <source>
        <dbReference type="EMBL" id="KAG6953419.1"/>
    </source>
</evidence>
<name>A0A8J5IMR4_9STRA</name>
<proteinExistence type="predicted"/>
<sequence>MSSNIASNDQTDLASQVEATKNNAIGEKTVKMYLRRIVLLQYDLDAADDFEKFSMLFSTIIGGQTNRYINESVCNDHQLDPTTDEESGAPFNGHAVSPTIAASNPPLAQPPCSR</sequence>
<gene>
    <name evidence="2" type="ORF">JG688_00012828</name>
</gene>
<evidence type="ECO:0000256" key="1">
    <source>
        <dbReference type="SAM" id="MobiDB-lite"/>
    </source>
</evidence>
<feature type="region of interest" description="Disordered" evidence="1">
    <location>
        <begin position="76"/>
        <end position="114"/>
    </location>
</feature>
<comment type="caution">
    <text evidence="2">The sequence shown here is derived from an EMBL/GenBank/DDBJ whole genome shotgun (WGS) entry which is preliminary data.</text>
</comment>
<dbReference type="Proteomes" id="UP000709295">
    <property type="component" value="Unassembled WGS sequence"/>
</dbReference>